<dbReference type="GO" id="GO:0009298">
    <property type="term" value="P:GDP-mannose biosynthetic process"/>
    <property type="evidence" value="ECO:0007669"/>
    <property type="project" value="InterPro"/>
</dbReference>
<dbReference type="InterPro" id="IPR014710">
    <property type="entry name" value="RmlC-like_jellyroll"/>
</dbReference>
<comment type="caution">
    <text evidence="10">The sequence shown here is derived from an EMBL/GenBank/DDBJ whole genome shotgun (WGS) entry which is preliminary data.</text>
</comment>
<comment type="similarity">
    <text evidence="2">Belongs to the mannose-6-phosphate isomerase type 1 family.</text>
</comment>
<accession>A0A7W5JSF9</accession>
<protein>
    <recommendedName>
        <fullName evidence="3">mannose-6-phosphate isomerase</fullName>
        <ecNumber evidence="3">5.3.1.8</ecNumber>
    </recommendedName>
</protein>
<organism evidence="10 11">
    <name type="scientific">Microlunatus antarcticus</name>
    <dbReference type="NCBI Taxonomy" id="53388"/>
    <lineage>
        <taxon>Bacteria</taxon>
        <taxon>Bacillati</taxon>
        <taxon>Actinomycetota</taxon>
        <taxon>Actinomycetes</taxon>
        <taxon>Propionibacteriales</taxon>
        <taxon>Propionibacteriaceae</taxon>
        <taxon>Microlunatus</taxon>
    </lineage>
</organism>
<comment type="cofactor">
    <cofactor evidence="8">
        <name>Zn(2+)</name>
        <dbReference type="ChEBI" id="CHEBI:29105"/>
    </cofactor>
    <text evidence="8">Binds 1 zinc ion per subunit.</text>
</comment>
<dbReference type="EMBL" id="JACHZG010000001">
    <property type="protein sequence ID" value="MBB3325497.1"/>
    <property type="molecule type" value="Genomic_DNA"/>
</dbReference>
<evidence type="ECO:0000256" key="7">
    <source>
        <dbReference type="PIRSR" id="PIRSR001480-1"/>
    </source>
</evidence>
<keyword evidence="6 10" id="KW-0413">Isomerase</keyword>
<dbReference type="PANTHER" id="PTHR10309">
    <property type="entry name" value="MANNOSE-6-PHOSPHATE ISOMERASE"/>
    <property type="match status" value="1"/>
</dbReference>
<dbReference type="GO" id="GO:0005975">
    <property type="term" value="P:carbohydrate metabolic process"/>
    <property type="evidence" value="ECO:0007669"/>
    <property type="project" value="InterPro"/>
</dbReference>
<dbReference type="InterPro" id="IPR016305">
    <property type="entry name" value="Mannose-6-P_Isomerase"/>
</dbReference>
<evidence type="ECO:0000259" key="9">
    <source>
        <dbReference type="Pfam" id="PF20511"/>
    </source>
</evidence>
<keyword evidence="11" id="KW-1185">Reference proteome</keyword>
<dbReference type="InterPro" id="IPR011051">
    <property type="entry name" value="RmlC_Cupin_sf"/>
</dbReference>
<dbReference type="InterPro" id="IPR001250">
    <property type="entry name" value="Man6P_Isoase-1"/>
</dbReference>
<dbReference type="GO" id="GO:0008270">
    <property type="term" value="F:zinc ion binding"/>
    <property type="evidence" value="ECO:0007669"/>
    <property type="project" value="InterPro"/>
</dbReference>
<dbReference type="Pfam" id="PF20511">
    <property type="entry name" value="PMI_typeI_cat"/>
    <property type="match status" value="1"/>
</dbReference>
<dbReference type="SUPFAM" id="SSF51182">
    <property type="entry name" value="RmlC-like cupins"/>
    <property type="match status" value="1"/>
</dbReference>
<proteinExistence type="inferred from homology"/>
<evidence type="ECO:0000256" key="4">
    <source>
        <dbReference type="ARBA" id="ARBA00022723"/>
    </source>
</evidence>
<gene>
    <name evidence="10" type="ORF">FHX39_000441</name>
</gene>
<keyword evidence="5 8" id="KW-0862">Zinc</keyword>
<dbReference type="Gene3D" id="1.10.441.10">
    <property type="entry name" value="Phosphomannose Isomerase, domain 2"/>
    <property type="match status" value="1"/>
</dbReference>
<feature type="binding site" evidence="8">
    <location>
        <position position="130"/>
    </location>
    <ligand>
        <name>Zn(2+)</name>
        <dbReference type="ChEBI" id="CHEBI:29105"/>
    </ligand>
</feature>
<dbReference type="Gene3D" id="2.60.120.10">
    <property type="entry name" value="Jelly Rolls"/>
    <property type="match status" value="2"/>
</dbReference>
<dbReference type="CDD" id="cd07011">
    <property type="entry name" value="cupin_PMI_type_I_N"/>
    <property type="match status" value="1"/>
</dbReference>
<evidence type="ECO:0000313" key="11">
    <source>
        <dbReference type="Proteomes" id="UP000565572"/>
    </source>
</evidence>
<dbReference type="AlphaFoldDB" id="A0A7W5JSF9"/>
<sequence length="396" mass="42238">MILRMEGVVQPYAWGSKTFIPELLGTEPTDEPQAELWLGGHPSAVAKLDGRPIDELIAADPEGVLGAAAVQEFGPRLSFLLKVLAAAEPLSLQAHPSRKQAEEGFAREEKAGVPRDAKDRLYKDDWPKPELLCALVESEALCGFRDPDRTHALVQQLGGERTLELMAPLGDSSVAPNERLERVFTTIMRLDDPQSYVAEVLSRSEAIDPEAAPSDLAQLADTVRLLSDHYSDDPGVLAAMLMNRVVLQPGDAIFLDAGNLHAYLHGAGIEIMANSDNVLRGGLTSKHVDVDELTKVLDFNPIPGDVISPEPVSEGVVRYPTPATEFALWRLTPAGSTVKVPETALGRALIVVDGYWTLTSGAVDLVVEQGQAAFLEAGTAATAAGSGTAFLASPGV</sequence>
<evidence type="ECO:0000256" key="5">
    <source>
        <dbReference type="ARBA" id="ARBA00022833"/>
    </source>
</evidence>
<feature type="domain" description="Phosphomannose isomerase type I catalytic" evidence="9">
    <location>
        <begin position="2"/>
        <end position="145"/>
    </location>
</feature>
<feature type="binding site" evidence="8">
    <location>
        <position position="93"/>
    </location>
    <ligand>
        <name>Zn(2+)</name>
        <dbReference type="ChEBI" id="CHEBI:29105"/>
    </ligand>
</feature>
<dbReference type="PRINTS" id="PR00714">
    <property type="entry name" value="MAN6PISMRASE"/>
</dbReference>
<evidence type="ECO:0000256" key="1">
    <source>
        <dbReference type="ARBA" id="ARBA00000757"/>
    </source>
</evidence>
<feature type="binding site" evidence="8">
    <location>
        <position position="95"/>
    </location>
    <ligand>
        <name>Zn(2+)</name>
        <dbReference type="ChEBI" id="CHEBI:29105"/>
    </ligand>
</feature>
<dbReference type="PIRSF" id="PIRSF001480">
    <property type="entry name" value="Mannose-6-phosphate_isomerase"/>
    <property type="match status" value="1"/>
</dbReference>
<evidence type="ECO:0000256" key="2">
    <source>
        <dbReference type="ARBA" id="ARBA00010772"/>
    </source>
</evidence>
<evidence type="ECO:0000256" key="6">
    <source>
        <dbReference type="ARBA" id="ARBA00023235"/>
    </source>
</evidence>
<dbReference type="EC" id="5.3.1.8" evidence="3"/>
<evidence type="ECO:0000313" key="10">
    <source>
        <dbReference type="EMBL" id="MBB3325497.1"/>
    </source>
</evidence>
<dbReference type="Proteomes" id="UP000565572">
    <property type="component" value="Unassembled WGS sequence"/>
</dbReference>
<comment type="catalytic activity">
    <reaction evidence="1">
        <text>D-mannose 6-phosphate = D-fructose 6-phosphate</text>
        <dbReference type="Rhea" id="RHEA:12356"/>
        <dbReference type="ChEBI" id="CHEBI:58735"/>
        <dbReference type="ChEBI" id="CHEBI:61527"/>
        <dbReference type="EC" id="5.3.1.8"/>
    </reaction>
</comment>
<dbReference type="NCBIfam" id="TIGR00218">
    <property type="entry name" value="manA"/>
    <property type="match status" value="1"/>
</dbReference>
<name>A0A7W5JSF9_9ACTN</name>
<dbReference type="PANTHER" id="PTHR10309:SF0">
    <property type="entry name" value="MANNOSE-6-PHOSPHATE ISOMERASE"/>
    <property type="match status" value="1"/>
</dbReference>
<dbReference type="RefSeq" id="WP_198423227.1">
    <property type="nucleotide sequence ID" value="NZ_JACHZG010000001.1"/>
</dbReference>
<feature type="binding site" evidence="8">
    <location>
        <position position="261"/>
    </location>
    <ligand>
        <name>Zn(2+)</name>
        <dbReference type="ChEBI" id="CHEBI:29105"/>
    </ligand>
</feature>
<dbReference type="GO" id="GO:0004476">
    <property type="term" value="F:mannose-6-phosphate isomerase activity"/>
    <property type="evidence" value="ECO:0007669"/>
    <property type="project" value="UniProtKB-EC"/>
</dbReference>
<reference evidence="10 11" key="1">
    <citation type="submission" date="2020-08" db="EMBL/GenBank/DDBJ databases">
        <title>Sequencing the genomes of 1000 actinobacteria strains.</title>
        <authorList>
            <person name="Klenk H.-P."/>
        </authorList>
    </citation>
    <scope>NUCLEOTIDE SEQUENCE [LARGE SCALE GENOMIC DNA]</scope>
    <source>
        <strain evidence="10 11">DSM 11053</strain>
    </source>
</reference>
<dbReference type="GO" id="GO:0005829">
    <property type="term" value="C:cytosol"/>
    <property type="evidence" value="ECO:0007669"/>
    <property type="project" value="TreeGrafter"/>
</dbReference>
<feature type="active site" evidence="7">
    <location>
        <position position="280"/>
    </location>
</feature>
<keyword evidence="4 8" id="KW-0479">Metal-binding</keyword>
<evidence type="ECO:0000256" key="8">
    <source>
        <dbReference type="PIRSR" id="PIRSR001480-2"/>
    </source>
</evidence>
<evidence type="ECO:0000256" key="3">
    <source>
        <dbReference type="ARBA" id="ARBA00011956"/>
    </source>
</evidence>
<dbReference type="InterPro" id="IPR046457">
    <property type="entry name" value="PMI_typeI_cat"/>
</dbReference>